<comment type="caution">
    <text evidence="2">The sequence shown here is derived from an EMBL/GenBank/DDBJ whole genome shotgun (WGS) entry which is preliminary data.</text>
</comment>
<dbReference type="Proteomes" id="UP000298416">
    <property type="component" value="Unassembled WGS sequence"/>
</dbReference>
<accession>A0A8X8W3P4</accession>
<gene>
    <name evidence="2" type="ORF">SASPL_152491</name>
</gene>
<keyword evidence="1" id="KW-0472">Membrane</keyword>
<organism evidence="2">
    <name type="scientific">Salvia splendens</name>
    <name type="common">Scarlet sage</name>
    <dbReference type="NCBI Taxonomy" id="180675"/>
    <lineage>
        <taxon>Eukaryota</taxon>
        <taxon>Viridiplantae</taxon>
        <taxon>Streptophyta</taxon>
        <taxon>Embryophyta</taxon>
        <taxon>Tracheophyta</taxon>
        <taxon>Spermatophyta</taxon>
        <taxon>Magnoliopsida</taxon>
        <taxon>eudicotyledons</taxon>
        <taxon>Gunneridae</taxon>
        <taxon>Pentapetalae</taxon>
        <taxon>asterids</taxon>
        <taxon>lamiids</taxon>
        <taxon>Lamiales</taxon>
        <taxon>Lamiaceae</taxon>
        <taxon>Nepetoideae</taxon>
        <taxon>Mentheae</taxon>
        <taxon>Salviinae</taxon>
        <taxon>Salvia</taxon>
        <taxon>Salvia subgen. Calosphace</taxon>
        <taxon>core Calosphace</taxon>
    </lineage>
</organism>
<reference evidence="2" key="2">
    <citation type="submission" date="2020-08" db="EMBL/GenBank/DDBJ databases">
        <title>Plant Genome Project.</title>
        <authorList>
            <person name="Zhang R.-G."/>
        </authorList>
    </citation>
    <scope>NUCLEOTIDE SEQUENCE</scope>
    <source>
        <strain evidence="2">Huo1</strain>
        <tissue evidence="2">Leaf</tissue>
    </source>
</reference>
<dbReference type="AlphaFoldDB" id="A0A8X8W3P4"/>
<proteinExistence type="predicted"/>
<feature type="transmembrane region" description="Helical" evidence="1">
    <location>
        <begin position="6"/>
        <end position="26"/>
    </location>
</feature>
<keyword evidence="1" id="KW-0812">Transmembrane</keyword>
<sequence>MGLAVVVLPLTKLGGAALLLMVSLLWPFTVKFGFSYGPLREICWDMADALRLLMFREVDEEISYECDGSVLWDELEVSDCVSDLTESPSTLDSPAGRIGCLIGDGLNFNFSAAAREEGWITVRDNGMGIEGVIELNYELINGGLIEVEESLFHSNWDEISSSNINVSSLEYILGDSDVHDYVPISVALERKVMKDFCDSNQLFNVLSFSSYYSAIFS</sequence>
<evidence type="ECO:0000256" key="1">
    <source>
        <dbReference type="SAM" id="Phobius"/>
    </source>
</evidence>
<protein>
    <submittedName>
        <fullName evidence="2">Uncharacterized protein</fullName>
    </submittedName>
</protein>
<evidence type="ECO:0000313" key="3">
    <source>
        <dbReference type="Proteomes" id="UP000298416"/>
    </source>
</evidence>
<keyword evidence="1" id="KW-1133">Transmembrane helix</keyword>
<evidence type="ECO:0000313" key="2">
    <source>
        <dbReference type="EMBL" id="KAG6387304.1"/>
    </source>
</evidence>
<dbReference type="EMBL" id="PNBA02000021">
    <property type="protein sequence ID" value="KAG6387304.1"/>
    <property type="molecule type" value="Genomic_DNA"/>
</dbReference>
<name>A0A8X8W3P4_SALSN</name>
<keyword evidence="3" id="KW-1185">Reference proteome</keyword>
<reference evidence="2" key="1">
    <citation type="submission" date="2018-01" db="EMBL/GenBank/DDBJ databases">
        <authorList>
            <person name="Mao J.F."/>
        </authorList>
    </citation>
    <scope>NUCLEOTIDE SEQUENCE</scope>
    <source>
        <strain evidence="2">Huo1</strain>
        <tissue evidence="2">Leaf</tissue>
    </source>
</reference>